<organism evidence="1 2">
    <name type="scientific">Geranomyces variabilis</name>
    <dbReference type="NCBI Taxonomy" id="109894"/>
    <lineage>
        <taxon>Eukaryota</taxon>
        <taxon>Fungi</taxon>
        <taxon>Fungi incertae sedis</taxon>
        <taxon>Chytridiomycota</taxon>
        <taxon>Chytridiomycota incertae sedis</taxon>
        <taxon>Chytridiomycetes</taxon>
        <taxon>Spizellomycetales</taxon>
        <taxon>Powellomycetaceae</taxon>
        <taxon>Geranomyces</taxon>
    </lineage>
</organism>
<comment type="caution">
    <text evidence="1">The sequence shown here is derived from an EMBL/GenBank/DDBJ whole genome shotgun (WGS) entry which is preliminary data.</text>
</comment>
<accession>A0AAD5TFA5</accession>
<keyword evidence="2" id="KW-1185">Reference proteome</keyword>
<gene>
    <name evidence="1" type="ORF">HDU87_007259</name>
</gene>
<evidence type="ECO:0000313" key="2">
    <source>
        <dbReference type="Proteomes" id="UP001212152"/>
    </source>
</evidence>
<protein>
    <submittedName>
        <fullName evidence="1">Uncharacterized protein</fullName>
    </submittedName>
</protein>
<dbReference type="Proteomes" id="UP001212152">
    <property type="component" value="Unassembled WGS sequence"/>
</dbReference>
<dbReference type="EMBL" id="JADGJQ010000067">
    <property type="protein sequence ID" value="KAJ3173937.1"/>
    <property type="molecule type" value="Genomic_DNA"/>
</dbReference>
<sequence length="231" mass="24821">MAPPAAPQQLLPTLVAAFRARETAHLRALPPADRALATCSNAHPLHDLAHAGEFALLLCGLKPAVLIAFPATGHPDNTPAQESAVCGLLKQYVDVVWRPAVADSGVITLQCIDWPLSSPHTPSLRGAWLAATISGAATVAHAMLHDSKVSGRVTERELALALGYPAVLPEREPDAENERYMQAAYTDAADGSLYTCFVARAEERPTVERHFAHCCRVLHDKLGVNLELHIQ</sequence>
<reference evidence="1" key="1">
    <citation type="submission" date="2020-05" db="EMBL/GenBank/DDBJ databases">
        <title>Phylogenomic resolution of chytrid fungi.</title>
        <authorList>
            <person name="Stajich J.E."/>
            <person name="Amses K."/>
            <person name="Simmons R."/>
            <person name="Seto K."/>
            <person name="Myers J."/>
            <person name="Bonds A."/>
            <person name="Quandt C.A."/>
            <person name="Barry K."/>
            <person name="Liu P."/>
            <person name="Grigoriev I."/>
            <person name="Longcore J.E."/>
            <person name="James T.Y."/>
        </authorList>
    </citation>
    <scope>NUCLEOTIDE SEQUENCE</scope>
    <source>
        <strain evidence="1">JEL0379</strain>
    </source>
</reference>
<evidence type="ECO:0000313" key="1">
    <source>
        <dbReference type="EMBL" id="KAJ3173937.1"/>
    </source>
</evidence>
<dbReference type="AlphaFoldDB" id="A0AAD5TFA5"/>
<proteinExistence type="predicted"/>
<name>A0AAD5TFA5_9FUNG</name>